<gene>
    <name evidence="1" type="ORF">D3872_22430</name>
</gene>
<keyword evidence="2" id="KW-1185">Reference proteome</keyword>
<dbReference type="Proteomes" id="UP000284006">
    <property type="component" value="Unassembled WGS sequence"/>
</dbReference>
<name>A0A418XAK1_9BURK</name>
<evidence type="ECO:0000313" key="2">
    <source>
        <dbReference type="Proteomes" id="UP000284006"/>
    </source>
</evidence>
<feature type="non-terminal residue" evidence="1">
    <location>
        <position position="1"/>
    </location>
</feature>
<accession>A0A418XAK1</accession>
<organism evidence="1 2">
    <name type="scientific">Massilia cavernae</name>
    <dbReference type="NCBI Taxonomy" id="2320864"/>
    <lineage>
        <taxon>Bacteria</taxon>
        <taxon>Pseudomonadati</taxon>
        <taxon>Pseudomonadota</taxon>
        <taxon>Betaproteobacteria</taxon>
        <taxon>Burkholderiales</taxon>
        <taxon>Oxalobacteraceae</taxon>
        <taxon>Telluria group</taxon>
        <taxon>Massilia</taxon>
    </lineage>
</organism>
<proteinExistence type="predicted"/>
<reference evidence="1 2" key="1">
    <citation type="submission" date="2018-09" db="EMBL/GenBank/DDBJ databases">
        <authorList>
            <person name="Zhu H."/>
        </authorList>
    </citation>
    <scope>NUCLEOTIDE SEQUENCE [LARGE SCALE GENOMIC DNA]</scope>
    <source>
        <strain evidence="1 2">K1S02-61</strain>
    </source>
</reference>
<dbReference type="EMBL" id="QYUP01000172">
    <property type="protein sequence ID" value="RJG09487.1"/>
    <property type="molecule type" value="Genomic_DNA"/>
</dbReference>
<dbReference type="AlphaFoldDB" id="A0A418XAK1"/>
<protein>
    <submittedName>
        <fullName evidence="1">Nucleoside deaminase</fullName>
    </submittedName>
</protein>
<comment type="caution">
    <text evidence="1">The sequence shown here is derived from an EMBL/GenBank/DDBJ whole genome shotgun (WGS) entry which is preliminary data.</text>
</comment>
<sequence>RQFQYVKAAMPQEELDAVCEVMPPLYRDVIRIRPVQVADQMLIQAIS</sequence>
<evidence type="ECO:0000313" key="1">
    <source>
        <dbReference type="EMBL" id="RJG09487.1"/>
    </source>
</evidence>